<dbReference type="InterPro" id="IPR015590">
    <property type="entry name" value="Aldehyde_DH_dom"/>
</dbReference>
<dbReference type="SUPFAM" id="SSF53720">
    <property type="entry name" value="ALDH-like"/>
    <property type="match status" value="1"/>
</dbReference>
<evidence type="ECO:0000313" key="5">
    <source>
        <dbReference type="EMBL" id="KAB8218125.1"/>
    </source>
</evidence>
<feature type="domain" description="Aldehyde dehydrogenase" evidence="4">
    <location>
        <begin position="276"/>
        <end position="416"/>
    </location>
</feature>
<dbReference type="PANTHER" id="PTHR42862">
    <property type="entry name" value="DELTA-1-PYRROLINE-5-CARBOXYLATE DEHYDROGENASE 1, ISOFORM A-RELATED"/>
    <property type="match status" value="1"/>
</dbReference>
<organism evidence="5 6">
    <name type="scientific">Aspergillus novoparasiticus</name>
    <dbReference type="NCBI Taxonomy" id="986946"/>
    <lineage>
        <taxon>Eukaryota</taxon>
        <taxon>Fungi</taxon>
        <taxon>Dikarya</taxon>
        <taxon>Ascomycota</taxon>
        <taxon>Pezizomycotina</taxon>
        <taxon>Eurotiomycetes</taxon>
        <taxon>Eurotiomycetidae</taxon>
        <taxon>Eurotiales</taxon>
        <taxon>Aspergillaceae</taxon>
        <taxon>Aspergillus</taxon>
        <taxon>Aspergillus subgen. Circumdati</taxon>
    </lineage>
</organism>
<dbReference type="InterPro" id="IPR016163">
    <property type="entry name" value="Ald_DH_C"/>
</dbReference>
<keyword evidence="2" id="KW-0520">NAD</keyword>
<feature type="domain" description="Aldehyde dehydrogenase" evidence="4">
    <location>
        <begin position="41"/>
        <end position="191"/>
    </location>
</feature>
<dbReference type="EMBL" id="ML733453">
    <property type="protein sequence ID" value="KAB8218125.1"/>
    <property type="molecule type" value="Genomic_DNA"/>
</dbReference>
<dbReference type="AlphaFoldDB" id="A0A5N6EM59"/>
<name>A0A5N6EM59_9EURO</name>
<dbReference type="PANTHER" id="PTHR42862:SF1">
    <property type="entry name" value="DELTA-1-PYRROLINE-5-CARBOXYLATE DEHYDROGENASE 2, ISOFORM A-RELATED"/>
    <property type="match status" value="1"/>
</dbReference>
<evidence type="ECO:0000259" key="4">
    <source>
        <dbReference type="Pfam" id="PF00171"/>
    </source>
</evidence>
<keyword evidence="1" id="KW-0560">Oxidoreductase</keyword>
<gene>
    <name evidence="5" type="ORF">BDV33DRAFT_192938</name>
</gene>
<evidence type="ECO:0000313" key="6">
    <source>
        <dbReference type="Proteomes" id="UP000326799"/>
    </source>
</evidence>
<dbReference type="GO" id="GO:0003842">
    <property type="term" value="F:L-glutamate gamma-semialdehyde dehydrogenase activity"/>
    <property type="evidence" value="ECO:0007669"/>
    <property type="project" value="TreeGrafter"/>
</dbReference>
<dbReference type="Pfam" id="PF00171">
    <property type="entry name" value="Aldedh"/>
    <property type="match status" value="2"/>
</dbReference>
<dbReference type="GO" id="GO:0005759">
    <property type="term" value="C:mitochondrial matrix"/>
    <property type="evidence" value="ECO:0007669"/>
    <property type="project" value="TreeGrafter"/>
</dbReference>
<evidence type="ECO:0000256" key="1">
    <source>
        <dbReference type="ARBA" id="ARBA00023002"/>
    </source>
</evidence>
<dbReference type="InterPro" id="IPR016162">
    <property type="entry name" value="Ald_DH_N"/>
</dbReference>
<dbReference type="Gene3D" id="3.40.605.10">
    <property type="entry name" value="Aldehyde Dehydrogenase, Chain A, domain 1"/>
    <property type="match status" value="3"/>
</dbReference>
<evidence type="ECO:0000256" key="3">
    <source>
        <dbReference type="SAM" id="MobiDB-lite"/>
    </source>
</evidence>
<feature type="region of interest" description="Disordered" evidence="3">
    <location>
        <begin position="1"/>
        <end position="28"/>
    </location>
</feature>
<protein>
    <submittedName>
        <fullName evidence="5">Aldehyde/histidinol dehydrogenase</fullName>
    </submittedName>
</protein>
<dbReference type="Proteomes" id="UP000326799">
    <property type="component" value="Unassembled WGS sequence"/>
</dbReference>
<dbReference type="GO" id="GO:0010133">
    <property type="term" value="P:L-proline catabolic process to L-glutamate"/>
    <property type="evidence" value="ECO:0007669"/>
    <property type="project" value="TreeGrafter"/>
</dbReference>
<reference evidence="5 6" key="1">
    <citation type="submission" date="2019-04" db="EMBL/GenBank/DDBJ databases">
        <title>Fungal friends and foes A comparative genomics study of 23 Aspergillus species from section Flavi.</title>
        <authorList>
            <consortium name="DOE Joint Genome Institute"/>
            <person name="Kjaerbolling I."/>
            <person name="Vesth T.C."/>
            <person name="Frisvad J.C."/>
            <person name="Nybo J.L."/>
            <person name="Theobald S."/>
            <person name="Kildgaard S."/>
            <person name="Petersen T.I."/>
            <person name="Kuo A."/>
            <person name="Sato A."/>
            <person name="Lyhne E.K."/>
            <person name="Kogle M.E."/>
            <person name="Wiebenga A."/>
            <person name="Kun R.S."/>
            <person name="Lubbers R.J."/>
            <person name="Makela M.R."/>
            <person name="Barry K."/>
            <person name="Chovatia M."/>
            <person name="Clum A."/>
            <person name="Daum C."/>
            <person name="Haridas S."/>
            <person name="He G."/>
            <person name="LaButti K."/>
            <person name="Lipzen A."/>
            <person name="Mondo S."/>
            <person name="Pangilinan J."/>
            <person name="Riley R."/>
            <person name="Salamov A."/>
            <person name="Simmons B.A."/>
            <person name="Magnuson J.K."/>
            <person name="Henrissat B."/>
            <person name="Mortensen U.H."/>
            <person name="Larsen T.O."/>
            <person name="De vries R.P."/>
            <person name="Grigoriev I.V."/>
            <person name="Machida M."/>
            <person name="Baker S.E."/>
            <person name="Andersen M.R."/>
        </authorList>
    </citation>
    <scope>NUCLEOTIDE SEQUENCE [LARGE SCALE GENOMIC DNA]</scope>
    <source>
        <strain evidence="5 6">CBS 126849</strain>
    </source>
</reference>
<accession>A0A5N6EM59</accession>
<keyword evidence="6" id="KW-1185">Reference proteome</keyword>
<sequence length="439" mass="48582">MNQASYEPGSEERKLSKAAPVEMKSTPKKKVNPWDLYGAPLAEHDQVDPEKVIQGALEATKSWANMSFKERCAIYNKAAKLVESPEYRWKPMAASMIDQGKTCGQTEGDYIAEVIDTLNFHVYSCQFDLSSSRLEYRPIEGFVLAISLFNFTALRAHIAFMPALLGNVILWKSSPVVVLSNYLLYQIMKEAVYIIPAFAILRAPCTQIGTKTDIYKNFPRIVGESGGKNFHLIHDSCKDDVEWLASEAVCSAYKQTGQSTALLTLELVPKTIWEQEAAFQRFEQFVQPAQEDSHELIYGGNTNGSKGLFGLESDLMTKELFGPLFAVQIYDDASPTGFENVCDLTDSTSDYALAGSVFTRHRMAVKIAHEKLHDSVEMFCINDKSTGTIIGAHPFGGARSSGTNDKANSMNVLGFSSIRCVKDSYVSSSSTLSAYHVPE</sequence>
<evidence type="ECO:0000256" key="2">
    <source>
        <dbReference type="ARBA" id="ARBA00023027"/>
    </source>
</evidence>
<dbReference type="InterPro" id="IPR016161">
    <property type="entry name" value="Ald_DH/histidinol_DH"/>
</dbReference>
<proteinExistence type="predicted"/>
<dbReference type="Gene3D" id="3.40.309.10">
    <property type="entry name" value="Aldehyde Dehydrogenase, Chain A, domain 2"/>
    <property type="match status" value="2"/>
</dbReference>
<dbReference type="InterPro" id="IPR050485">
    <property type="entry name" value="Proline_metab_enzyme"/>
</dbReference>